<evidence type="ECO:0000313" key="3">
    <source>
        <dbReference type="Proteomes" id="UP000054549"/>
    </source>
</evidence>
<dbReference type="AlphaFoldDB" id="A0A0C2T5B5"/>
<accession>A0A0C2T5B5</accession>
<evidence type="ECO:0000313" key="2">
    <source>
        <dbReference type="EMBL" id="KIL61764.1"/>
    </source>
</evidence>
<feature type="compositionally biased region" description="Polar residues" evidence="1">
    <location>
        <begin position="1"/>
        <end position="15"/>
    </location>
</feature>
<keyword evidence="3" id="KW-1185">Reference proteome</keyword>
<reference evidence="2 3" key="1">
    <citation type="submission" date="2014-04" db="EMBL/GenBank/DDBJ databases">
        <title>Evolutionary Origins and Diversification of the Mycorrhizal Mutualists.</title>
        <authorList>
            <consortium name="DOE Joint Genome Institute"/>
            <consortium name="Mycorrhizal Genomics Consortium"/>
            <person name="Kohler A."/>
            <person name="Kuo A."/>
            <person name="Nagy L.G."/>
            <person name="Floudas D."/>
            <person name="Copeland A."/>
            <person name="Barry K.W."/>
            <person name="Cichocki N."/>
            <person name="Veneault-Fourrey C."/>
            <person name="LaButti K."/>
            <person name="Lindquist E.A."/>
            <person name="Lipzen A."/>
            <person name="Lundell T."/>
            <person name="Morin E."/>
            <person name="Murat C."/>
            <person name="Riley R."/>
            <person name="Ohm R."/>
            <person name="Sun H."/>
            <person name="Tunlid A."/>
            <person name="Henrissat B."/>
            <person name="Grigoriev I.V."/>
            <person name="Hibbett D.S."/>
            <person name="Martin F."/>
        </authorList>
    </citation>
    <scope>NUCLEOTIDE SEQUENCE [LARGE SCALE GENOMIC DNA]</scope>
    <source>
        <strain evidence="2 3">Koide BX008</strain>
    </source>
</reference>
<sequence>METWDLTTSRAQSPLPSMPADDDRAISPVSTAPSSSEPLLSQKDDGTGSHAKIAAPVTAIPTAQGLH</sequence>
<name>A0A0C2T5B5_AMAMK</name>
<evidence type="ECO:0000256" key="1">
    <source>
        <dbReference type="SAM" id="MobiDB-lite"/>
    </source>
</evidence>
<dbReference type="InParanoid" id="A0A0C2T5B5"/>
<dbReference type="EMBL" id="KN818280">
    <property type="protein sequence ID" value="KIL61764.1"/>
    <property type="molecule type" value="Genomic_DNA"/>
</dbReference>
<dbReference type="Proteomes" id="UP000054549">
    <property type="component" value="Unassembled WGS sequence"/>
</dbReference>
<proteinExistence type="predicted"/>
<organism evidence="2 3">
    <name type="scientific">Amanita muscaria (strain Koide BX008)</name>
    <dbReference type="NCBI Taxonomy" id="946122"/>
    <lineage>
        <taxon>Eukaryota</taxon>
        <taxon>Fungi</taxon>
        <taxon>Dikarya</taxon>
        <taxon>Basidiomycota</taxon>
        <taxon>Agaricomycotina</taxon>
        <taxon>Agaricomycetes</taxon>
        <taxon>Agaricomycetidae</taxon>
        <taxon>Agaricales</taxon>
        <taxon>Pluteineae</taxon>
        <taxon>Amanitaceae</taxon>
        <taxon>Amanita</taxon>
    </lineage>
</organism>
<feature type="compositionally biased region" description="Polar residues" evidence="1">
    <location>
        <begin position="28"/>
        <end position="39"/>
    </location>
</feature>
<dbReference type="HOGENOM" id="CLU_2811848_0_0_1"/>
<feature type="region of interest" description="Disordered" evidence="1">
    <location>
        <begin position="1"/>
        <end position="67"/>
    </location>
</feature>
<protein>
    <submittedName>
        <fullName evidence="2">Uncharacterized protein</fullName>
    </submittedName>
</protein>
<gene>
    <name evidence="2" type="ORF">M378DRAFT_166564</name>
</gene>